<accession>A0ACC1NFK2</accession>
<keyword evidence="2" id="KW-1185">Reference proteome</keyword>
<name>A0ACC1NFK2_9APHY</name>
<dbReference type="EMBL" id="JANSHE010004425">
    <property type="protein sequence ID" value="KAJ2977689.1"/>
    <property type="molecule type" value="Genomic_DNA"/>
</dbReference>
<reference evidence="1" key="1">
    <citation type="submission" date="2022-08" db="EMBL/GenBank/DDBJ databases">
        <title>Genome Sequence of Pycnoporus sanguineus.</title>
        <authorList>
            <person name="Buettner E."/>
        </authorList>
    </citation>
    <scope>NUCLEOTIDE SEQUENCE</scope>
    <source>
        <strain evidence="1">CG-C14</strain>
    </source>
</reference>
<evidence type="ECO:0000313" key="2">
    <source>
        <dbReference type="Proteomes" id="UP001144978"/>
    </source>
</evidence>
<sequence length="83" mass="9141">MPYLRVLAGPTANEEDLVPLRVNSGVPVKVSSDAFEGQIAVFIKGLADAEGGSEDSDYFRKRSGVTWSIQVQGQYDALFRFWS</sequence>
<organism evidence="1 2">
    <name type="scientific">Trametes sanguinea</name>
    <dbReference type="NCBI Taxonomy" id="158606"/>
    <lineage>
        <taxon>Eukaryota</taxon>
        <taxon>Fungi</taxon>
        <taxon>Dikarya</taxon>
        <taxon>Basidiomycota</taxon>
        <taxon>Agaricomycotina</taxon>
        <taxon>Agaricomycetes</taxon>
        <taxon>Polyporales</taxon>
        <taxon>Polyporaceae</taxon>
        <taxon>Trametes</taxon>
    </lineage>
</organism>
<gene>
    <name evidence="1" type="ORF">NUW54_g11388</name>
</gene>
<dbReference type="Proteomes" id="UP001144978">
    <property type="component" value="Unassembled WGS sequence"/>
</dbReference>
<proteinExistence type="predicted"/>
<evidence type="ECO:0000313" key="1">
    <source>
        <dbReference type="EMBL" id="KAJ2977689.1"/>
    </source>
</evidence>
<protein>
    <submittedName>
        <fullName evidence="1">Uncharacterized protein</fullName>
    </submittedName>
</protein>
<comment type="caution">
    <text evidence="1">The sequence shown here is derived from an EMBL/GenBank/DDBJ whole genome shotgun (WGS) entry which is preliminary data.</text>
</comment>